<dbReference type="AlphaFoldDB" id="A0A1Y5U0F4"/>
<dbReference type="InterPro" id="IPR021880">
    <property type="entry name" value="DUF3489"/>
</dbReference>
<evidence type="ECO:0000313" key="2">
    <source>
        <dbReference type="EMBL" id="SLN77989.1"/>
    </source>
</evidence>
<dbReference type="EMBL" id="FWFZ01000080">
    <property type="protein sequence ID" value="SLN77989.1"/>
    <property type="molecule type" value="Genomic_DNA"/>
</dbReference>
<accession>A0A1Y5U0F4</accession>
<dbReference type="RefSeq" id="WP_085881279.1">
    <property type="nucleotide sequence ID" value="NZ_FWFZ01000080.1"/>
</dbReference>
<proteinExistence type="predicted"/>
<dbReference type="Proteomes" id="UP000193900">
    <property type="component" value="Unassembled WGS sequence"/>
</dbReference>
<protein>
    <recommendedName>
        <fullName evidence="4">DUF3489 domain-containing protein</fullName>
    </recommendedName>
</protein>
<dbReference type="Pfam" id="PF11994">
    <property type="entry name" value="DUF3489"/>
    <property type="match status" value="1"/>
</dbReference>
<feature type="region of interest" description="Disordered" evidence="1">
    <location>
        <begin position="85"/>
        <end position="111"/>
    </location>
</feature>
<sequence length="178" mass="18706">MTQIQLSDAQAVILSAACAREDGAVFPVTTGLKGGAVGNVCKSLLKQGLIEEIPATDLNTVYRHDEDRGPVTLRATPLAYSTLGITDAPDTQGTGQPEAEAAPQPVRRRSGTKQEALIAMLSAEGGATIDEIVAALEWQPHTARGAMSGALKKKLGLTITSEKIADRGRVYKIEPSTL</sequence>
<dbReference type="OrthoDB" id="7206991at2"/>
<organism evidence="2 3">
    <name type="scientific">Roseisalinus antarcticus</name>
    <dbReference type="NCBI Taxonomy" id="254357"/>
    <lineage>
        <taxon>Bacteria</taxon>
        <taxon>Pseudomonadati</taxon>
        <taxon>Pseudomonadota</taxon>
        <taxon>Alphaproteobacteria</taxon>
        <taxon>Rhodobacterales</taxon>
        <taxon>Roseobacteraceae</taxon>
        <taxon>Roseisalinus</taxon>
    </lineage>
</organism>
<evidence type="ECO:0008006" key="4">
    <source>
        <dbReference type="Google" id="ProtNLM"/>
    </source>
</evidence>
<evidence type="ECO:0000256" key="1">
    <source>
        <dbReference type="SAM" id="MobiDB-lite"/>
    </source>
</evidence>
<evidence type="ECO:0000313" key="3">
    <source>
        <dbReference type="Proteomes" id="UP000193900"/>
    </source>
</evidence>
<reference evidence="2 3" key="1">
    <citation type="submission" date="2017-03" db="EMBL/GenBank/DDBJ databases">
        <authorList>
            <person name="Afonso C.L."/>
            <person name="Miller P.J."/>
            <person name="Scott M.A."/>
            <person name="Spackman E."/>
            <person name="Goraichik I."/>
            <person name="Dimitrov K.M."/>
            <person name="Suarez D.L."/>
            <person name="Swayne D.E."/>
        </authorList>
    </citation>
    <scope>NUCLEOTIDE SEQUENCE [LARGE SCALE GENOMIC DNA]</scope>
    <source>
        <strain evidence="2 3">CECT 7023</strain>
    </source>
</reference>
<name>A0A1Y5U0F4_9RHOB</name>
<gene>
    <name evidence="2" type="ORF">ROA7023_04635</name>
</gene>
<keyword evidence="3" id="KW-1185">Reference proteome</keyword>